<proteinExistence type="predicted"/>
<dbReference type="EMBL" id="GGFM01010595">
    <property type="protein sequence ID" value="MBW31346.1"/>
    <property type="molecule type" value="Transcribed_RNA"/>
</dbReference>
<dbReference type="AlphaFoldDB" id="A0A2M3ZS07"/>
<name>A0A2M3ZS07_9DIPT</name>
<organism evidence="1">
    <name type="scientific">Anopheles braziliensis</name>
    <dbReference type="NCBI Taxonomy" id="58242"/>
    <lineage>
        <taxon>Eukaryota</taxon>
        <taxon>Metazoa</taxon>
        <taxon>Ecdysozoa</taxon>
        <taxon>Arthropoda</taxon>
        <taxon>Hexapoda</taxon>
        <taxon>Insecta</taxon>
        <taxon>Pterygota</taxon>
        <taxon>Neoptera</taxon>
        <taxon>Endopterygota</taxon>
        <taxon>Diptera</taxon>
        <taxon>Nematocera</taxon>
        <taxon>Culicoidea</taxon>
        <taxon>Culicidae</taxon>
        <taxon>Anophelinae</taxon>
        <taxon>Anopheles</taxon>
    </lineage>
</organism>
<protein>
    <submittedName>
        <fullName evidence="1">Putative secreted peptide</fullName>
    </submittedName>
</protein>
<sequence length="71" mass="7847">MGWRKGKAFLMSLPLGIPPRRTCPCCSNIHFAYCRCCDDCPVVCCNRTSLGFTFGTLRKTIGGGNSVTLWK</sequence>
<evidence type="ECO:0000313" key="1">
    <source>
        <dbReference type="EMBL" id="MBW31346.1"/>
    </source>
</evidence>
<accession>A0A2M3ZS07</accession>
<reference evidence="1" key="1">
    <citation type="submission" date="2018-01" db="EMBL/GenBank/DDBJ databases">
        <title>An insight into the sialome of Amazonian anophelines.</title>
        <authorList>
            <person name="Ribeiro J.M."/>
            <person name="Scarpassa V."/>
            <person name="Calvo E."/>
        </authorList>
    </citation>
    <scope>NUCLEOTIDE SEQUENCE</scope>
    <source>
        <tissue evidence="1">Salivary glands</tissue>
    </source>
</reference>